<dbReference type="Proteomes" id="UP000177698">
    <property type="component" value="Unassembled WGS sequence"/>
</dbReference>
<reference evidence="2 3" key="1">
    <citation type="journal article" date="2016" name="Nat. Commun.">
        <title>Thousands of microbial genomes shed light on interconnected biogeochemical processes in an aquifer system.</title>
        <authorList>
            <person name="Anantharaman K."/>
            <person name="Brown C.T."/>
            <person name="Hug L.A."/>
            <person name="Sharon I."/>
            <person name="Castelle C.J."/>
            <person name="Probst A.J."/>
            <person name="Thomas B.C."/>
            <person name="Singh A."/>
            <person name="Wilkins M.J."/>
            <person name="Karaoz U."/>
            <person name="Brodie E.L."/>
            <person name="Williams K.H."/>
            <person name="Hubbard S.S."/>
            <person name="Banfield J.F."/>
        </authorList>
    </citation>
    <scope>NUCLEOTIDE SEQUENCE [LARGE SCALE GENOMIC DNA]</scope>
</reference>
<protein>
    <recommendedName>
        <fullName evidence="1">Methyltransferase type 11 domain-containing protein</fullName>
    </recommendedName>
</protein>
<dbReference type="STRING" id="1802056.A2954_02800"/>
<dbReference type="InterPro" id="IPR013216">
    <property type="entry name" value="Methyltransf_11"/>
</dbReference>
<dbReference type="Gene3D" id="3.40.50.150">
    <property type="entry name" value="Vaccinia Virus protein VP39"/>
    <property type="match status" value="1"/>
</dbReference>
<sequence>MTTTRHVKKVYQKGYAKTKHLLSDPRLTKVLEIAKKNYRGKVDKLLDLGCGDGYSTKILAAALKAKRSFGIDIASEAVKMAKESDINAIQLDIDESNFPYPVNYFDFIFCGNIIELVADADHLLSEVKRTLKPNGICLVTFPNIASWLSRIALFCGYLPFYYRVSTHYDLGKMFGSVKRGGSTGFIRLFNLSSFSLLADLHGLKNNYSYGIYEESLPAPIKFIDKIFSNYPPLASRLICVLTPNPDKITK</sequence>
<dbReference type="Pfam" id="PF08241">
    <property type="entry name" value="Methyltransf_11"/>
    <property type="match status" value="1"/>
</dbReference>
<comment type="caution">
    <text evidence="2">The sequence shown here is derived from an EMBL/GenBank/DDBJ whole genome shotgun (WGS) entry which is preliminary data.</text>
</comment>
<dbReference type="SUPFAM" id="SSF53335">
    <property type="entry name" value="S-adenosyl-L-methionine-dependent methyltransferases"/>
    <property type="match status" value="1"/>
</dbReference>
<dbReference type="CDD" id="cd02440">
    <property type="entry name" value="AdoMet_MTases"/>
    <property type="match status" value="1"/>
</dbReference>
<dbReference type="EMBL" id="MGAG01000026">
    <property type="protein sequence ID" value="OGK40307.1"/>
    <property type="molecule type" value="Genomic_DNA"/>
</dbReference>
<dbReference type="AlphaFoldDB" id="A0A1F7IAC4"/>
<proteinExistence type="predicted"/>
<organism evidence="2 3">
    <name type="scientific">Candidatus Roizmanbacteria bacterium RIFCSPLOWO2_01_FULL_37_12</name>
    <dbReference type="NCBI Taxonomy" id="1802056"/>
    <lineage>
        <taxon>Bacteria</taxon>
        <taxon>Candidatus Roizmaniibacteriota</taxon>
    </lineage>
</organism>
<name>A0A1F7IAC4_9BACT</name>
<evidence type="ECO:0000313" key="2">
    <source>
        <dbReference type="EMBL" id="OGK40307.1"/>
    </source>
</evidence>
<gene>
    <name evidence="2" type="ORF">A2954_02800</name>
</gene>
<accession>A0A1F7IAC4</accession>
<feature type="domain" description="Methyltransferase type 11" evidence="1">
    <location>
        <begin position="46"/>
        <end position="138"/>
    </location>
</feature>
<dbReference type="PANTHER" id="PTHR43861">
    <property type="entry name" value="TRANS-ACONITATE 2-METHYLTRANSFERASE-RELATED"/>
    <property type="match status" value="1"/>
</dbReference>
<evidence type="ECO:0000259" key="1">
    <source>
        <dbReference type="Pfam" id="PF08241"/>
    </source>
</evidence>
<dbReference type="GO" id="GO:0008757">
    <property type="term" value="F:S-adenosylmethionine-dependent methyltransferase activity"/>
    <property type="evidence" value="ECO:0007669"/>
    <property type="project" value="InterPro"/>
</dbReference>
<evidence type="ECO:0000313" key="3">
    <source>
        <dbReference type="Proteomes" id="UP000177698"/>
    </source>
</evidence>
<dbReference type="InterPro" id="IPR029063">
    <property type="entry name" value="SAM-dependent_MTases_sf"/>
</dbReference>